<dbReference type="CDD" id="cd02980">
    <property type="entry name" value="TRX_Fd_family"/>
    <property type="match status" value="1"/>
</dbReference>
<gene>
    <name evidence="1" type="ORF">SDC9_152095</name>
</gene>
<reference evidence="1" key="1">
    <citation type="submission" date="2019-08" db="EMBL/GenBank/DDBJ databases">
        <authorList>
            <person name="Kucharzyk K."/>
            <person name="Murdoch R.W."/>
            <person name="Higgins S."/>
            <person name="Loffler F."/>
        </authorList>
    </citation>
    <scope>NUCLEOTIDE SEQUENCE</scope>
</reference>
<organism evidence="1">
    <name type="scientific">bioreactor metagenome</name>
    <dbReference type="NCBI Taxonomy" id="1076179"/>
    <lineage>
        <taxon>unclassified sequences</taxon>
        <taxon>metagenomes</taxon>
        <taxon>ecological metagenomes</taxon>
    </lineage>
</organism>
<dbReference type="EMBL" id="VSSQ01050766">
    <property type="protein sequence ID" value="MPN04847.1"/>
    <property type="molecule type" value="Genomic_DNA"/>
</dbReference>
<evidence type="ECO:0000313" key="1">
    <source>
        <dbReference type="EMBL" id="MPN04847.1"/>
    </source>
</evidence>
<dbReference type="Gene3D" id="3.40.30.10">
    <property type="entry name" value="Glutaredoxin"/>
    <property type="match status" value="1"/>
</dbReference>
<dbReference type="InterPro" id="IPR036249">
    <property type="entry name" value="Thioredoxin-like_sf"/>
</dbReference>
<accession>A0A645ESN7</accession>
<protein>
    <recommendedName>
        <fullName evidence="2">Ferredoxin, 2Fe-2S</fullName>
    </recommendedName>
</protein>
<dbReference type="SUPFAM" id="SSF52833">
    <property type="entry name" value="Thioredoxin-like"/>
    <property type="match status" value="1"/>
</dbReference>
<comment type="caution">
    <text evidence="1">The sequence shown here is derived from an EMBL/GenBank/DDBJ whole genome shotgun (WGS) entry which is preliminary data.</text>
</comment>
<dbReference type="AlphaFoldDB" id="A0A645ESN7"/>
<sequence>MLFAVVAAVAETHKVALDQHSKLLYNTITIHLSTNKLKSDKMKKPNYHILVCNSFRLSGEAQGACNKKGASSLLQYIMEECNDRGLDVAVSTTGCLNLCSQGPVIVVHPNNFWYGCVETEEAIDEILDALEEGEACEKYLISE</sequence>
<evidence type="ECO:0008006" key="2">
    <source>
        <dbReference type="Google" id="ProtNLM"/>
    </source>
</evidence>
<name>A0A645ESN7_9ZZZZ</name>
<proteinExistence type="predicted"/>